<dbReference type="Pfam" id="PF03184">
    <property type="entry name" value="DDE_1"/>
    <property type="match status" value="1"/>
</dbReference>
<reference evidence="3" key="1">
    <citation type="submission" date="2021-02" db="EMBL/GenBank/DDBJ databases">
        <authorList>
            <person name="Nowell W R."/>
        </authorList>
    </citation>
    <scope>NUCLEOTIDE SEQUENCE</scope>
</reference>
<dbReference type="SUPFAM" id="SSF46689">
    <property type="entry name" value="Homeodomain-like"/>
    <property type="match status" value="1"/>
</dbReference>
<proteinExistence type="predicted"/>
<dbReference type="PANTHER" id="PTHR19303:SF74">
    <property type="entry name" value="POGO TRANSPOSABLE ELEMENT WITH KRAB DOMAIN"/>
    <property type="match status" value="1"/>
</dbReference>
<accession>A0A820D7Y2</accession>
<feature type="domain" description="DDE-1" evidence="2">
    <location>
        <begin position="209"/>
        <end position="351"/>
    </location>
</feature>
<feature type="compositionally biased region" description="Polar residues" evidence="1">
    <location>
        <begin position="396"/>
        <end position="413"/>
    </location>
</feature>
<dbReference type="AlphaFoldDB" id="A0A820D7Y2"/>
<feature type="compositionally biased region" description="Basic and acidic residues" evidence="1">
    <location>
        <begin position="414"/>
        <end position="426"/>
    </location>
</feature>
<name>A0A820D7Y2_9BILA</name>
<dbReference type="InterPro" id="IPR050863">
    <property type="entry name" value="CenT-Element_Derived"/>
</dbReference>
<dbReference type="PANTHER" id="PTHR19303">
    <property type="entry name" value="TRANSPOSON"/>
    <property type="match status" value="1"/>
</dbReference>
<dbReference type="Gene3D" id="1.10.10.60">
    <property type="entry name" value="Homeodomain-like"/>
    <property type="match status" value="1"/>
</dbReference>
<dbReference type="GO" id="GO:0003677">
    <property type="term" value="F:DNA binding"/>
    <property type="evidence" value="ECO:0007669"/>
    <property type="project" value="TreeGrafter"/>
</dbReference>
<evidence type="ECO:0000313" key="3">
    <source>
        <dbReference type="EMBL" id="CAF4228734.1"/>
    </source>
</evidence>
<dbReference type="InterPro" id="IPR004875">
    <property type="entry name" value="DDE_SF_endonuclease_dom"/>
</dbReference>
<sequence length="446" mass="50915">MPRKYVRKVEPKYSPDDLIKALHDIEHENILPIDAAKKHGIPSSTIYNRLSGRFKDFKRGAKTILSKEEETFLVHVIQTFQQWQHPMTPAAVKAIAKNYMLELGRNISIDSPLTEWFYGFMNRWKDDLKLVKDVKLEKVRSIACTKEVVVKWFDHLKDVLTKHNLFNRPDAIWNVDESGFTDDPGRKQVVVKRSNKHPTSSHSGSGKSHTTVLICASAIGECLPPYLIHRGVRLYDIWCPKNGFSGTRYNGSPTGWVEEPIFFDWFSRQSLPAIKSIKRPVLLIYDGHYSHISTRIIKMAMNNDVIIECLPPHTTTILQPLDLVTLTKVKTAWRQLLRKHNLQTNSAPIDKVKFALLIKELWENHLLKSHCQGGFVRAGIFPFEPRAVSTEKLLSPPSSVTLQSNQTSSIARSDTNDILHRRDHSSEIPRTINRSSSCINLSTNGE</sequence>
<dbReference type="GO" id="GO:0005634">
    <property type="term" value="C:nucleus"/>
    <property type="evidence" value="ECO:0007669"/>
    <property type="project" value="TreeGrafter"/>
</dbReference>
<evidence type="ECO:0000256" key="1">
    <source>
        <dbReference type="SAM" id="MobiDB-lite"/>
    </source>
</evidence>
<comment type="caution">
    <text evidence="3">The sequence shown here is derived from an EMBL/GenBank/DDBJ whole genome shotgun (WGS) entry which is preliminary data.</text>
</comment>
<evidence type="ECO:0000259" key="2">
    <source>
        <dbReference type="Pfam" id="PF03184"/>
    </source>
</evidence>
<protein>
    <recommendedName>
        <fullName evidence="2">DDE-1 domain-containing protein</fullName>
    </recommendedName>
</protein>
<organism evidence="3 4">
    <name type="scientific">Rotaria sordida</name>
    <dbReference type="NCBI Taxonomy" id="392033"/>
    <lineage>
        <taxon>Eukaryota</taxon>
        <taxon>Metazoa</taxon>
        <taxon>Spiralia</taxon>
        <taxon>Gnathifera</taxon>
        <taxon>Rotifera</taxon>
        <taxon>Eurotatoria</taxon>
        <taxon>Bdelloidea</taxon>
        <taxon>Philodinida</taxon>
        <taxon>Philodinidae</taxon>
        <taxon>Rotaria</taxon>
    </lineage>
</organism>
<dbReference type="InterPro" id="IPR009057">
    <property type="entry name" value="Homeodomain-like_sf"/>
</dbReference>
<feature type="region of interest" description="Disordered" evidence="1">
    <location>
        <begin position="394"/>
        <end position="426"/>
    </location>
</feature>
<gene>
    <name evidence="3" type="ORF">FNK824_LOCUS37610</name>
</gene>
<dbReference type="Proteomes" id="UP000663874">
    <property type="component" value="Unassembled WGS sequence"/>
</dbReference>
<dbReference type="EMBL" id="CAJOBE010019414">
    <property type="protein sequence ID" value="CAF4228734.1"/>
    <property type="molecule type" value="Genomic_DNA"/>
</dbReference>
<evidence type="ECO:0000313" key="4">
    <source>
        <dbReference type="Proteomes" id="UP000663874"/>
    </source>
</evidence>